<feature type="compositionally biased region" description="Low complexity" evidence="2">
    <location>
        <begin position="128"/>
        <end position="144"/>
    </location>
</feature>
<dbReference type="PANTHER" id="PTHR42942:SF1">
    <property type="entry name" value="ALKYLTRANSFERASE-LIKE PROTEIN 1"/>
    <property type="match status" value="1"/>
</dbReference>
<dbReference type="Proteomes" id="UP000652763">
    <property type="component" value="Unassembled WGS sequence"/>
</dbReference>
<sequence>MRQDYQEAVMAAVELIAPGKVLAYGDIAELLGTGGPRQVGAVMARSGGAVPWWRVIRASGEPPACHGRTAWEHYAAENTPVRGTPADDGTGYRVRIAEARWQPSAADWIVLDGLRRGLGSAEADSEAAEQAPGGAPAGCGDAVGRSAAGPDRAMSVRHGEVEA</sequence>
<dbReference type="Gene3D" id="1.10.10.10">
    <property type="entry name" value="Winged helix-like DNA-binding domain superfamily/Winged helix DNA-binding domain"/>
    <property type="match status" value="1"/>
</dbReference>
<evidence type="ECO:0000256" key="2">
    <source>
        <dbReference type="SAM" id="MobiDB-lite"/>
    </source>
</evidence>
<feature type="domain" description="Methylated-DNA-[protein]-cysteine S-methyltransferase DNA binding" evidence="3">
    <location>
        <begin position="5"/>
        <end position="65"/>
    </location>
</feature>
<keyword evidence="5" id="KW-1185">Reference proteome</keyword>
<evidence type="ECO:0000256" key="1">
    <source>
        <dbReference type="ARBA" id="ARBA00022763"/>
    </source>
</evidence>
<dbReference type="InterPro" id="IPR036388">
    <property type="entry name" value="WH-like_DNA-bd_sf"/>
</dbReference>
<protein>
    <submittedName>
        <fullName evidence="4">MGMT family protein</fullName>
    </submittedName>
</protein>
<proteinExistence type="predicted"/>
<dbReference type="PANTHER" id="PTHR42942">
    <property type="entry name" value="6-O-METHYLGUANINE DNA METHYLTRANSFERASE"/>
    <property type="match status" value="1"/>
</dbReference>
<dbReference type="CDD" id="cd06445">
    <property type="entry name" value="ATase"/>
    <property type="match status" value="1"/>
</dbReference>
<name>A0ABR8YIX1_9MICC</name>
<dbReference type="InterPro" id="IPR036217">
    <property type="entry name" value="MethylDNA_cys_MeTrfase_DNAb"/>
</dbReference>
<comment type="caution">
    <text evidence="4">The sequence shown here is derived from an EMBL/GenBank/DDBJ whole genome shotgun (WGS) entry which is preliminary data.</text>
</comment>
<dbReference type="Pfam" id="PF01035">
    <property type="entry name" value="DNA_binding_1"/>
    <property type="match status" value="1"/>
</dbReference>
<dbReference type="EMBL" id="JACSQC010000004">
    <property type="protein sequence ID" value="MBD8044155.1"/>
    <property type="molecule type" value="Genomic_DNA"/>
</dbReference>
<evidence type="ECO:0000259" key="3">
    <source>
        <dbReference type="Pfam" id="PF01035"/>
    </source>
</evidence>
<dbReference type="SUPFAM" id="SSF46767">
    <property type="entry name" value="Methylated DNA-protein cysteine methyltransferase, C-terminal domain"/>
    <property type="match status" value="1"/>
</dbReference>
<accession>A0ABR8YIX1</accession>
<evidence type="ECO:0000313" key="4">
    <source>
        <dbReference type="EMBL" id="MBD8044155.1"/>
    </source>
</evidence>
<organism evidence="4 5">
    <name type="scientific">Arthrobacter pullicola</name>
    <dbReference type="NCBI Taxonomy" id="2762224"/>
    <lineage>
        <taxon>Bacteria</taxon>
        <taxon>Bacillati</taxon>
        <taxon>Actinomycetota</taxon>
        <taxon>Actinomycetes</taxon>
        <taxon>Micrococcales</taxon>
        <taxon>Micrococcaceae</taxon>
        <taxon>Arthrobacter</taxon>
    </lineage>
</organism>
<dbReference type="RefSeq" id="WP_191747048.1">
    <property type="nucleotide sequence ID" value="NZ_JACSQC010000004.1"/>
</dbReference>
<dbReference type="InterPro" id="IPR052520">
    <property type="entry name" value="ATL_DNA_repair"/>
</dbReference>
<gene>
    <name evidence="4" type="ORF">H9638_10085</name>
</gene>
<dbReference type="InterPro" id="IPR014048">
    <property type="entry name" value="MethylDNA_cys_MeTrfase_DNA-bd"/>
</dbReference>
<keyword evidence="1" id="KW-0227">DNA damage</keyword>
<reference evidence="4 5" key="1">
    <citation type="submission" date="2020-08" db="EMBL/GenBank/DDBJ databases">
        <title>A Genomic Blueprint of the Chicken Gut Microbiome.</title>
        <authorList>
            <person name="Gilroy R."/>
            <person name="Ravi A."/>
            <person name="Getino M."/>
            <person name="Pursley I."/>
            <person name="Horton D.L."/>
            <person name="Alikhan N.-F."/>
            <person name="Baker D."/>
            <person name="Gharbi K."/>
            <person name="Hall N."/>
            <person name="Watson M."/>
            <person name="Adriaenssens E.M."/>
            <person name="Foster-Nyarko E."/>
            <person name="Jarju S."/>
            <person name="Secka A."/>
            <person name="Antonio M."/>
            <person name="Oren A."/>
            <person name="Chaudhuri R."/>
            <person name="La Ragione R.M."/>
            <person name="Hildebrand F."/>
            <person name="Pallen M.J."/>
        </authorList>
    </citation>
    <scope>NUCLEOTIDE SEQUENCE [LARGE SCALE GENOMIC DNA]</scope>
    <source>
        <strain evidence="4 5">Sa2BUA2</strain>
    </source>
</reference>
<evidence type="ECO:0000313" key="5">
    <source>
        <dbReference type="Proteomes" id="UP000652763"/>
    </source>
</evidence>
<feature type="region of interest" description="Disordered" evidence="2">
    <location>
        <begin position="121"/>
        <end position="163"/>
    </location>
</feature>